<feature type="domain" description="FAD-binding" evidence="4">
    <location>
        <begin position="7"/>
        <end position="309"/>
    </location>
</feature>
<gene>
    <name evidence="5" type="ORF">R2G56_01095</name>
</gene>
<reference evidence="5 6" key="1">
    <citation type="submission" date="2023-10" db="EMBL/GenBank/DDBJ databases">
        <authorList>
            <person name="Venkata Ramana C."/>
            <person name="Sasikala C."/>
            <person name="Dhurka M."/>
        </authorList>
    </citation>
    <scope>NUCLEOTIDE SEQUENCE [LARGE SCALE GENOMIC DNA]</scope>
    <source>
        <strain evidence="5 6">KCTC 32151</strain>
    </source>
</reference>
<evidence type="ECO:0000256" key="2">
    <source>
        <dbReference type="ARBA" id="ARBA00023033"/>
    </source>
</evidence>
<dbReference type="PANTHER" id="PTHR13789">
    <property type="entry name" value="MONOOXYGENASE"/>
    <property type="match status" value="1"/>
</dbReference>
<proteinExistence type="predicted"/>
<keyword evidence="2 5" id="KW-0503">Monooxygenase</keyword>
<organism evidence="5 6">
    <name type="scientific">Nitratireductor aquimarinus</name>
    <dbReference type="NCBI Taxonomy" id="889300"/>
    <lineage>
        <taxon>Bacteria</taxon>
        <taxon>Pseudomonadati</taxon>
        <taxon>Pseudomonadota</taxon>
        <taxon>Alphaproteobacteria</taxon>
        <taxon>Hyphomicrobiales</taxon>
        <taxon>Phyllobacteriaceae</taxon>
        <taxon>Nitratireductor</taxon>
    </lineage>
</organism>
<dbReference type="PRINTS" id="PR00420">
    <property type="entry name" value="RNGMNOXGNASE"/>
</dbReference>
<dbReference type="SUPFAM" id="SSF51905">
    <property type="entry name" value="FAD/NAD(P)-binding domain"/>
    <property type="match status" value="1"/>
</dbReference>
<dbReference type="RefSeq" id="WP_317560192.1">
    <property type="nucleotide sequence ID" value="NZ_JAWLIP010000001.1"/>
</dbReference>
<dbReference type="InterPro" id="IPR050493">
    <property type="entry name" value="FAD-dep_Monooxygenase_BioMet"/>
</dbReference>
<evidence type="ECO:0000256" key="1">
    <source>
        <dbReference type="ARBA" id="ARBA00023002"/>
    </source>
</evidence>
<keyword evidence="1" id="KW-0560">Oxidoreductase</keyword>
<dbReference type="InterPro" id="IPR036188">
    <property type="entry name" value="FAD/NAD-bd_sf"/>
</dbReference>
<dbReference type="Proteomes" id="UP001185659">
    <property type="component" value="Unassembled WGS sequence"/>
</dbReference>
<feature type="signal peptide" evidence="3">
    <location>
        <begin position="1"/>
        <end position="23"/>
    </location>
</feature>
<feature type="chain" id="PRO_5046354131" evidence="3">
    <location>
        <begin position="24"/>
        <end position="374"/>
    </location>
</feature>
<dbReference type="Pfam" id="PF01494">
    <property type="entry name" value="FAD_binding_3"/>
    <property type="match status" value="1"/>
</dbReference>
<evidence type="ECO:0000259" key="4">
    <source>
        <dbReference type="Pfam" id="PF01494"/>
    </source>
</evidence>
<keyword evidence="3" id="KW-0732">Signal</keyword>
<evidence type="ECO:0000313" key="6">
    <source>
        <dbReference type="Proteomes" id="UP001185659"/>
    </source>
</evidence>
<dbReference type="EMBL" id="JAWLIP010000001">
    <property type="protein sequence ID" value="MDV6224869.1"/>
    <property type="molecule type" value="Genomic_DNA"/>
</dbReference>
<dbReference type="PANTHER" id="PTHR13789:SF309">
    <property type="entry name" value="PUTATIVE (AFU_ORTHOLOGUE AFUA_6G14510)-RELATED"/>
    <property type="match status" value="1"/>
</dbReference>
<keyword evidence="6" id="KW-1185">Reference proteome</keyword>
<dbReference type="InterPro" id="IPR002938">
    <property type="entry name" value="FAD-bd"/>
</dbReference>
<name>A0ABU4AF49_9HYPH</name>
<sequence length="374" mass="41172">MTCAKRIAIVGAGVAGMALAIFATRQGHQVSLFERGSAVSSMGAGVTLWPNAIFVMEQMELGDAIKHKGGAPRFMRQLDQHGIQKGEFDILEVNRLCGFPSVTILRRDLMRILAKALHALGVDIEFNRSIAAQDIEGLRTQYDLVVGADGRMNSAVRQAIYAEDVLPRYQGFINIIGISQPGRGVIDAAIHDFCGAGERFGIVPVGDDLCFWAAAWRTPIDRARPLPAWYDEMDQRFRDWPGPVRKVLQSRDETSLNRIFVHDLDPLPYWHRDNVLIIGDAAHAPLPTSGQGACQALEDAWHLSRMLEEHDLLETALSHFYETRIVKTSAAQSAGRQVAQRIFGDQSKSSPPASGFSAGQLSRLWMQGLEKGSG</sequence>
<comment type="caution">
    <text evidence="5">The sequence shown here is derived from an EMBL/GenBank/DDBJ whole genome shotgun (WGS) entry which is preliminary data.</text>
</comment>
<evidence type="ECO:0000313" key="5">
    <source>
        <dbReference type="EMBL" id="MDV6224869.1"/>
    </source>
</evidence>
<evidence type="ECO:0000256" key="3">
    <source>
        <dbReference type="SAM" id="SignalP"/>
    </source>
</evidence>
<dbReference type="GO" id="GO:0004497">
    <property type="term" value="F:monooxygenase activity"/>
    <property type="evidence" value="ECO:0007669"/>
    <property type="project" value="UniProtKB-KW"/>
</dbReference>
<accession>A0ABU4AF49</accession>
<dbReference type="Gene3D" id="3.50.50.60">
    <property type="entry name" value="FAD/NAD(P)-binding domain"/>
    <property type="match status" value="1"/>
</dbReference>
<protein>
    <submittedName>
        <fullName evidence="5">FAD-dependent monooxygenase</fullName>
    </submittedName>
</protein>